<keyword evidence="3" id="KW-1185">Reference proteome</keyword>
<feature type="compositionally biased region" description="Gly residues" evidence="1">
    <location>
        <begin position="175"/>
        <end position="188"/>
    </location>
</feature>
<dbReference type="EMBL" id="BQNB010014084">
    <property type="protein sequence ID" value="GJT23803.1"/>
    <property type="molecule type" value="Genomic_DNA"/>
</dbReference>
<evidence type="ECO:0000313" key="3">
    <source>
        <dbReference type="Proteomes" id="UP001151760"/>
    </source>
</evidence>
<proteinExistence type="predicted"/>
<reference evidence="2" key="2">
    <citation type="submission" date="2022-01" db="EMBL/GenBank/DDBJ databases">
        <authorList>
            <person name="Yamashiro T."/>
            <person name="Shiraishi A."/>
            <person name="Satake H."/>
            <person name="Nakayama K."/>
        </authorList>
    </citation>
    <scope>NUCLEOTIDE SEQUENCE</scope>
</reference>
<sequence length="198" mass="21379">MAVVLWWWRGSGGCSGDVAAGVMMLSGSLVGCGVGWRGGGGEWGELAEGRPKSRRKIGDGVGKLEREERKIRVQIQHNIMTFKALPMLKMTSLSSSLDTYSFKYPMRVADSHLQPLLYGQNTGNSYNSITLLTQPRGNPVDYCLLPLGETEERCKRKAPKGANGDATAVPRLSHDGGGCGSEEGGGDSGEMEMVMWPR</sequence>
<name>A0ABQ5CCX0_9ASTR</name>
<organism evidence="2 3">
    <name type="scientific">Tanacetum coccineum</name>
    <dbReference type="NCBI Taxonomy" id="301880"/>
    <lineage>
        <taxon>Eukaryota</taxon>
        <taxon>Viridiplantae</taxon>
        <taxon>Streptophyta</taxon>
        <taxon>Embryophyta</taxon>
        <taxon>Tracheophyta</taxon>
        <taxon>Spermatophyta</taxon>
        <taxon>Magnoliopsida</taxon>
        <taxon>eudicotyledons</taxon>
        <taxon>Gunneridae</taxon>
        <taxon>Pentapetalae</taxon>
        <taxon>asterids</taxon>
        <taxon>campanulids</taxon>
        <taxon>Asterales</taxon>
        <taxon>Asteraceae</taxon>
        <taxon>Asteroideae</taxon>
        <taxon>Anthemideae</taxon>
        <taxon>Anthemidinae</taxon>
        <taxon>Tanacetum</taxon>
    </lineage>
</organism>
<protein>
    <submittedName>
        <fullName evidence="2">Uncharacterized protein</fullName>
    </submittedName>
</protein>
<evidence type="ECO:0000256" key="1">
    <source>
        <dbReference type="SAM" id="MobiDB-lite"/>
    </source>
</evidence>
<dbReference type="Proteomes" id="UP001151760">
    <property type="component" value="Unassembled WGS sequence"/>
</dbReference>
<accession>A0ABQ5CCX0</accession>
<comment type="caution">
    <text evidence="2">The sequence shown here is derived from an EMBL/GenBank/DDBJ whole genome shotgun (WGS) entry which is preliminary data.</text>
</comment>
<reference evidence="2" key="1">
    <citation type="journal article" date="2022" name="Int. J. Mol. Sci.">
        <title>Draft Genome of Tanacetum Coccineum: Genomic Comparison of Closely Related Tanacetum-Family Plants.</title>
        <authorList>
            <person name="Yamashiro T."/>
            <person name="Shiraishi A."/>
            <person name="Nakayama K."/>
            <person name="Satake H."/>
        </authorList>
    </citation>
    <scope>NUCLEOTIDE SEQUENCE</scope>
</reference>
<gene>
    <name evidence="2" type="ORF">Tco_0893740</name>
</gene>
<evidence type="ECO:0000313" key="2">
    <source>
        <dbReference type="EMBL" id="GJT23803.1"/>
    </source>
</evidence>
<feature type="region of interest" description="Disordered" evidence="1">
    <location>
        <begin position="155"/>
        <end position="191"/>
    </location>
</feature>